<evidence type="ECO:0000256" key="1">
    <source>
        <dbReference type="SAM" id="MobiDB-lite"/>
    </source>
</evidence>
<reference evidence="4 5" key="1">
    <citation type="submission" date="2020-09" db="EMBL/GenBank/DDBJ databases">
        <title>De no assembly of potato wild relative species, Solanum commersonii.</title>
        <authorList>
            <person name="Cho K."/>
        </authorList>
    </citation>
    <scope>NUCLEOTIDE SEQUENCE [LARGE SCALE GENOMIC DNA]</scope>
    <source>
        <strain evidence="4">LZ3.2</strain>
        <tissue evidence="4">Leaf</tissue>
    </source>
</reference>
<dbReference type="SUPFAM" id="SSF46942">
    <property type="entry name" value="Elongation factor TFIIS domain 2"/>
    <property type="match status" value="1"/>
</dbReference>
<dbReference type="GO" id="GO:0006351">
    <property type="term" value="P:DNA-templated transcription"/>
    <property type="evidence" value="ECO:0007669"/>
    <property type="project" value="InterPro"/>
</dbReference>
<dbReference type="OrthoDB" id="1884872at2759"/>
<dbReference type="EMBL" id="JACXVP010000008">
    <property type="protein sequence ID" value="KAG5591851.1"/>
    <property type="molecule type" value="Genomic_DNA"/>
</dbReference>
<feature type="compositionally biased region" description="Basic and acidic residues" evidence="1">
    <location>
        <begin position="549"/>
        <end position="567"/>
    </location>
</feature>
<feature type="compositionally biased region" description="Polar residues" evidence="1">
    <location>
        <begin position="158"/>
        <end position="212"/>
    </location>
</feature>
<keyword evidence="2" id="KW-0812">Transmembrane</keyword>
<dbReference type="Proteomes" id="UP000824120">
    <property type="component" value="Chromosome 8"/>
</dbReference>
<dbReference type="AlphaFoldDB" id="A0A9J5XU46"/>
<dbReference type="PROSITE" id="PS51321">
    <property type="entry name" value="TFIIS_CENTRAL"/>
    <property type="match status" value="1"/>
</dbReference>
<dbReference type="GO" id="GO:0005634">
    <property type="term" value="C:nucleus"/>
    <property type="evidence" value="ECO:0007669"/>
    <property type="project" value="TreeGrafter"/>
</dbReference>
<dbReference type="Pfam" id="PF07500">
    <property type="entry name" value="TFIIS_M"/>
    <property type="match status" value="1"/>
</dbReference>
<feature type="region of interest" description="Disordered" evidence="1">
    <location>
        <begin position="628"/>
        <end position="654"/>
    </location>
</feature>
<dbReference type="SMART" id="SM00510">
    <property type="entry name" value="TFS2M"/>
    <property type="match status" value="1"/>
</dbReference>
<feature type="region of interest" description="Disordered" evidence="1">
    <location>
        <begin position="279"/>
        <end position="324"/>
    </location>
</feature>
<keyword evidence="2" id="KW-0472">Membrane</keyword>
<accession>A0A9J5XU46</accession>
<feature type="region of interest" description="Disordered" evidence="1">
    <location>
        <begin position="114"/>
        <end position="258"/>
    </location>
</feature>
<comment type="caution">
    <text evidence="4">The sequence shown here is derived from an EMBL/GenBank/DDBJ whole genome shotgun (WGS) entry which is preliminary data.</text>
</comment>
<dbReference type="CDD" id="cd21538">
    <property type="entry name" value="SPOC_TFIIS"/>
    <property type="match status" value="1"/>
</dbReference>
<sequence>MKIKLSLSSAPNSLFFFVSIQNGPLSTILTLYALLCYFVMSSDLVSQQFSGPPDGQLIQMDHVSNNPDSIAHMQTSIVGHVPNISASQQLVWSNEPTANRFDTSVPVNQLGPMGPRMNPQHFMLSHQQTGGDRYVPNSPGVQKSSVLTKRKAEMSSMPHGSTPQVSSMPNKRTAQGTFLSASPGFAQQSSAIKKPGQQQSKLTSGGSTSLPASSKKLTRNESISNRTASQRSQTPKGRTIQVEPTSKAQSESSDAIRSKMRESLASALAMACQNPAAKDLSEAVGSQPSQLDVTPTTANEGLPQTSVSHVPQNSGNVLPSTGPFSVDRNNDSHSLSLGLHDDVSMGNSVSTELELHVDDVPFSDNFFVKDELLQGNGLTWAMDLDMQLRETDFLQDAEKANLFDEDVVEDKGEHAKSSPQDLALHIEAELFKLFGGVNKKYKERGRSLLFNLKDRSNPELRERVISGEIPPDKLCSMTAEELASKELSEWRVAKAEELAQMVVLPDNAIDMRRLVKKTHKGEYQVDFERDDNNIASEISAGSNVTQFMPKKDRGRNSGPSGKDELGSKENLTSQCNNSEKQDVKDSLVIPADGADLMQGMVVEEFKDTEFLPPIVSLVEFMESLDSEPPFENLPVENNHSAPLPEKESSEDPNNAVCSGLAAKYPVVASEDKSLEGVKNHVEQKESLVSAGSPVVKKVTSSGDLSPIKMTGPHGSVSRVPCIWEGELQLTISSLVTVFGSFRSGEKTPTNEWPSSLEIKGRVRLDAFEKFLQELPMSRSRAVMVVQFVLMDESSERERADLSEAVHSYASDERLGFAEPAPGVELYLCPPHILDMISKHLSKDPKELYDSAENGLIGVVVWRKLHISSTISPNASSHHKHGLKKQQAIPRGQHEKAGNVNVNSMPKAPMSMSAKNDPAMDDDDDIPPGFGPKAGRDDDDLPEFNFSGNINASRPRHPSQNMYHGSRMNPYNQTPPSRPVDQMRELILKYGQTGATNVGPGTSSWNDDDDDIPEWRPQAPPPLQRPPYPLGHSFPQPLQPLQHLAHQRPLATPMGLPMQPPINNGIPNRPQIMSPRGQYQVDWRRDQSRGRGF</sequence>
<feature type="domain" description="TFIIS central" evidence="3">
    <location>
        <begin position="386"/>
        <end position="510"/>
    </location>
</feature>
<evidence type="ECO:0000259" key="3">
    <source>
        <dbReference type="PROSITE" id="PS51321"/>
    </source>
</evidence>
<gene>
    <name evidence="4" type="ORF">H5410_042365</name>
</gene>
<feature type="compositionally biased region" description="Polar residues" evidence="1">
    <location>
        <begin position="220"/>
        <end position="253"/>
    </location>
</feature>
<feature type="transmembrane region" description="Helical" evidence="2">
    <location>
        <begin position="12"/>
        <end position="40"/>
    </location>
</feature>
<feature type="compositionally biased region" description="Basic and acidic residues" evidence="1">
    <location>
        <begin position="1081"/>
        <end position="1092"/>
    </location>
</feature>
<organism evidence="4 5">
    <name type="scientific">Solanum commersonii</name>
    <name type="common">Commerson's wild potato</name>
    <name type="synonym">Commerson's nightshade</name>
    <dbReference type="NCBI Taxonomy" id="4109"/>
    <lineage>
        <taxon>Eukaryota</taxon>
        <taxon>Viridiplantae</taxon>
        <taxon>Streptophyta</taxon>
        <taxon>Embryophyta</taxon>
        <taxon>Tracheophyta</taxon>
        <taxon>Spermatophyta</taxon>
        <taxon>Magnoliopsida</taxon>
        <taxon>eudicotyledons</taxon>
        <taxon>Gunneridae</taxon>
        <taxon>Pentapetalae</taxon>
        <taxon>asterids</taxon>
        <taxon>lamiids</taxon>
        <taxon>Solanales</taxon>
        <taxon>Solanaceae</taxon>
        <taxon>Solanoideae</taxon>
        <taxon>Solaneae</taxon>
        <taxon>Solanum</taxon>
    </lineage>
</organism>
<feature type="region of interest" description="Disordered" evidence="1">
    <location>
        <begin position="992"/>
        <end position="1022"/>
    </location>
</feature>
<feature type="region of interest" description="Disordered" evidence="1">
    <location>
        <begin position="541"/>
        <end position="583"/>
    </location>
</feature>
<dbReference type="Pfam" id="PF07744">
    <property type="entry name" value="SPOC"/>
    <property type="match status" value="1"/>
</dbReference>
<dbReference type="InterPro" id="IPR036575">
    <property type="entry name" value="TFIIS_cen_dom_sf"/>
</dbReference>
<feature type="compositionally biased region" description="Polar residues" evidence="1">
    <location>
        <begin position="284"/>
        <end position="323"/>
    </location>
</feature>
<evidence type="ECO:0000313" key="5">
    <source>
        <dbReference type="Proteomes" id="UP000824120"/>
    </source>
</evidence>
<feature type="region of interest" description="Disordered" evidence="1">
    <location>
        <begin position="1065"/>
        <end position="1092"/>
    </location>
</feature>
<feature type="compositionally biased region" description="Polar residues" evidence="1">
    <location>
        <begin position="992"/>
        <end position="1004"/>
    </location>
</feature>
<dbReference type="InterPro" id="IPR012921">
    <property type="entry name" value="SPOC_C"/>
</dbReference>
<protein>
    <recommendedName>
        <fullName evidence="3">TFIIS central domain-containing protein</fullName>
    </recommendedName>
</protein>
<feature type="compositionally biased region" description="Polar residues" evidence="1">
    <location>
        <begin position="569"/>
        <end position="578"/>
    </location>
</feature>
<evidence type="ECO:0000256" key="2">
    <source>
        <dbReference type="SAM" id="Phobius"/>
    </source>
</evidence>
<dbReference type="InterPro" id="IPR003618">
    <property type="entry name" value="TFIIS_cen_dom"/>
</dbReference>
<keyword evidence="5" id="KW-1185">Reference proteome</keyword>
<name>A0A9J5XU46_SOLCO</name>
<dbReference type="Gene3D" id="1.10.472.30">
    <property type="entry name" value="Transcription elongation factor S-II, central domain"/>
    <property type="match status" value="1"/>
</dbReference>
<proteinExistence type="predicted"/>
<keyword evidence="2" id="KW-1133">Transmembrane helix</keyword>
<dbReference type="PANTHER" id="PTHR11477">
    <property type="entry name" value="TRANSCRIPTION FACTOR S-II ZINC FINGER DOMAIN-CONTAINING PROTEIN"/>
    <property type="match status" value="1"/>
</dbReference>
<evidence type="ECO:0000313" key="4">
    <source>
        <dbReference type="EMBL" id="KAG5591851.1"/>
    </source>
</evidence>
<dbReference type="PANTHER" id="PTHR11477:SF20">
    <property type="entry name" value="SPOC DOMAIN _ TRANSCRIPTION ELONGATION FACTOR S-II PROTEIN"/>
    <property type="match status" value="1"/>
</dbReference>